<dbReference type="EMBL" id="LT575490">
    <property type="protein sequence ID" value="SAY41748.1"/>
    <property type="molecule type" value="Genomic_DNA"/>
</dbReference>
<name>A0A1C3H9N5_SERMA</name>
<gene>
    <name evidence="1" type="ORF">PWN146_00412</name>
</gene>
<accession>A0A1C3H9N5</accession>
<dbReference type="AlphaFoldDB" id="A0A1C3H9N5"/>
<sequence length="55" mass="6256">MKFIELPEDVQKQAAITLSKEIEGIVTWDDKERTEKAKSIAISVRESFKELCADS</sequence>
<protein>
    <submittedName>
        <fullName evidence="1">Uncharacterized protein</fullName>
    </submittedName>
</protein>
<organism evidence="1">
    <name type="scientific">Serratia marcescens</name>
    <dbReference type="NCBI Taxonomy" id="615"/>
    <lineage>
        <taxon>Bacteria</taxon>
        <taxon>Pseudomonadati</taxon>
        <taxon>Pseudomonadota</taxon>
        <taxon>Gammaproteobacteria</taxon>
        <taxon>Enterobacterales</taxon>
        <taxon>Yersiniaceae</taxon>
        <taxon>Serratia</taxon>
    </lineage>
</organism>
<proteinExistence type="predicted"/>
<reference evidence="1" key="1">
    <citation type="submission" date="2016-05" db="EMBL/GenBank/DDBJ databases">
        <authorList>
            <person name="Cock P.J.A."/>
            <person name="Cock P.J.A."/>
        </authorList>
    </citation>
    <scope>NUCLEOTIDE SEQUENCE</scope>
    <source>
        <strain evidence="1">PWN146_assembly</strain>
    </source>
</reference>
<dbReference type="RefSeq" id="WP_158523426.1">
    <property type="nucleotide sequence ID" value="NZ_CP018930.1"/>
</dbReference>
<evidence type="ECO:0000313" key="1">
    <source>
        <dbReference type="EMBL" id="SAY41748.1"/>
    </source>
</evidence>